<dbReference type="Proteomes" id="UP000752696">
    <property type="component" value="Unassembled WGS sequence"/>
</dbReference>
<dbReference type="EMBL" id="CAJDYZ010012765">
    <property type="protein sequence ID" value="CAD1480801.1"/>
    <property type="molecule type" value="Genomic_DNA"/>
</dbReference>
<proteinExistence type="predicted"/>
<evidence type="ECO:0000313" key="1">
    <source>
        <dbReference type="EMBL" id="CAD1480801.1"/>
    </source>
</evidence>
<gene>
    <name evidence="1" type="ORF">MHI_LOCUS963006</name>
</gene>
<evidence type="ECO:0000313" key="2">
    <source>
        <dbReference type="Proteomes" id="UP000752696"/>
    </source>
</evidence>
<name>A0A6V7HLQ8_9HYME</name>
<organism evidence="1 2">
    <name type="scientific">Heterotrigona itama</name>
    <dbReference type="NCBI Taxonomy" id="395501"/>
    <lineage>
        <taxon>Eukaryota</taxon>
        <taxon>Metazoa</taxon>
        <taxon>Ecdysozoa</taxon>
        <taxon>Arthropoda</taxon>
        <taxon>Hexapoda</taxon>
        <taxon>Insecta</taxon>
        <taxon>Pterygota</taxon>
        <taxon>Neoptera</taxon>
        <taxon>Endopterygota</taxon>
        <taxon>Hymenoptera</taxon>
        <taxon>Apocrita</taxon>
        <taxon>Aculeata</taxon>
        <taxon>Apoidea</taxon>
        <taxon>Anthophila</taxon>
        <taxon>Apidae</taxon>
        <taxon>Heterotrigona</taxon>
    </lineage>
</organism>
<keyword evidence="2" id="KW-1185">Reference proteome</keyword>
<sequence>MLKNLTLEKAINIIRLSLAPTFCWPLRASNNKSVIFGYRVMQICAAVNISLLLLPTLYTTYLRSDVEIVSFCVTQAIGEVQSIVQTIICFSKVMQICTAVNISLLLLPTLYKTYLRSDVEIVSICVTQAIGEVQSIHIIEELWSFIEGAQRYERDILHEYFARVNVLYGGYIVAIGAVEFHRGGTTIREGYSSRVFCEGQRALHRLHRSYYPFDVNNRTLVSAIIRVQQIIACHQVCAHECMCLFGALLIWFTAARFECLMVELQSTADIRMLAPYIKKHLRLI</sequence>
<reference evidence="1" key="1">
    <citation type="submission" date="2020-07" db="EMBL/GenBank/DDBJ databases">
        <authorList>
            <person name="Nazaruddin N."/>
        </authorList>
    </citation>
    <scope>NUCLEOTIDE SEQUENCE</scope>
</reference>
<dbReference type="OrthoDB" id="6614360at2759"/>
<comment type="caution">
    <text evidence="1">The sequence shown here is derived from an EMBL/GenBank/DDBJ whole genome shotgun (WGS) entry which is preliminary data.</text>
</comment>
<evidence type="ECO:0008006" key="3">
    <source>
        <dbReference type="Google" id="ProtNLM"/>
    </source>
</evidence>
<protein>
    <recommendedName>
        <fullName evidence="3">Gustatory receptor</fullName>
    </recommendedName>
</protein>
<dbReference type="AlphaFoldDB" id="A0A6V7HLQ8"/>
<feature type="non-terminal residue" evidence="1">
    <location>
        <position position="284"/>
    </location>
</feature>
<accession>A0A6V7HLQ8</accession>